<evidence type="ECO:0000313" key="1">
    <source>
        <dbReference type="EMBL" id="MFC6176504.1"/>
    </source>
</evidence>
<name>A0ABW1RK85_9LACO</name>
<evidence type="ECO:0000313" key="2">
    <source>
        <dbReference type="Proteomes" id="UP001596288"/>
    </source>
</evidence>
<dbReference type="EMBL" id="JBHSSF010000016">
    <property type="protein sequence ID" value="MFC6176504.1"/>
    <property type="molecule type" value="Genomic_DNA"/>
</dbReference>
<dbReference type="Proteomes" id="UP001596288">
    <property type="component" value="Unassembled WGS sequence"/>
</dbReference>
<comment type="caution">
    <text evidence="1">The sequence shown here is derived from an EMBL/GenBank/DDBJ whole genome shotgun (WGS) entry which is preliminary data.</text>
</comment>
<organism evidence="1 2">
    <name type="scientific">Companilactobacillus huachuanensis</name>
    <dbReference type="NCBI Taxonomy" id="2559914"/>
    <lineage>
        <taxon>Bacteria</taxon>
        <taxon>Bacillati</taxon>
        <taxon>Bacillota</taxon>
        <taxon>Bacilli</taxon>
        <taxon>Lactobacillales</taxon>
        <taxon>Lactobacillaceae</taxon>
        <taxon>Companilactobacillus</taxon>
    </lineage>
</organism>
<keyword evidence="2" id="KW-1185">Reference proteome</keyword>
<protein>
    <recommendedName>
        <fullName evidence="3">Bacteriocin</fullName>
    </recommendedName>
</protein>
<reference evidence="2" key="1">
    <citation type="journal article" date="2019" name="Int. J. Syst. Evol. Microbiol.">
        <title>The Global Catalogue of Microorganisms (GCM) 10K type strain sequencing project: providing services to taxonomists for standard genome sequencing and annotation.</title>
        <authorList>
            <consortium name="The Broad Institute Genomics Platform"/>
            <consortium name="The Broad Institute Genome Sequencing Center for Infectious Disease"/>
            <person name="Wu L."/>
            <person name="Ma J."/>
        </authorList>
    </citation>
    <scope>NUCLEOTIDE SEQUENCE [LARGE SCALE GENOMIC DNA]</scope>
    <source>
        <strain evidence="2">CCM 8927</strain>
    </source>
</reference>
<accession>A0ABW1RK85</accession>
<dbReference type="RefSeq" id="WP_171000482.1">
    <property type="nucleotide sequence ID" value="NZ_BJDF01000008.1"/>
</dbReference>
<gene>
    <name evidence="1" type="ORF">ACFQAV_06605</name>
</gene>
<proteinExistence type="predicted"/>
<evidence type="ECO:0008006" key="3">
    <source>
        <dbReference type="Google" id="ProtNLM"/>
    </source>
</evidence>
<sequence>MKKMNFSEITDNQLRGVKGSGIVSAAYEYLFSNSGDILKKMTKRQSYYNHLYKDFR</sequence>